<comment type="caution">
    <text evidence="2">The sequence shown here is derived from an EMBL/GenBank/DDBJ whole genome shotgun (WGS) entry which is preliminary data.</text>
</comment>
<dbReference type="SUPFAM" id="SSF56112">
    <property type="entry name" value="Protein kinase-like (PK-like)"/>
    <property type="match status" value="1"/>
</dbReference>
<reference evidence="2 3" key="1">
    <citation type="submission" date="2013-03" db="EMBL/GenBank/DDBJ databases">
        <title>The Genome Sequence of Capronia epimyces CBS 606.96.</title>
        <authorList>
            <consortium name="The Broad Institute Genomics Platform"/>
            <person name="Cuomo C."/>
            <person name="de Hoog S."/>
            <person name="Gorbushina A."/>
            <person name="Walker B."/>
            <person name="Young S.K."/>
            <person name="Zeng Q."/>
            <person name="Gargeya S."/>
            <person name="Fitzgerald M."/>
            <person name="Haas B."/>
            <person name="Abouelleil A."/>
            <person name="Allen A.W."/>
            <person name="Alvarado L."/>
            <person name="Arachchi H.M."/>
            <person name="Berlin A.M."/>
            <person name="Chapman S.B."/>
            <person name="Gainer-Dewar J."/>
            <person name="Goldberg J."/>
            <person name="Griggs A."/>
            <person name="Gujja S."/>
            <person name="Hansen M."/>
            <person name="Howarth C."/>
            <person name="Imamovic A."/>
            <person name="Ireland A."/>
            <person name="Larimer J."/>
            <person name="McCowan C."/>
            <person name="Murphy C."/>
            <person name="Pearson M."/>
            <person name="Poon T.W."/>
            <person name="Priest M."/>
            <person name="Roberts A."/>
            <person name="Saif S."/>
            <person name="Shea T."/>
            <person name="Sisk P."/>
            <person name="Sykes S."/>
            <person name="Wortman J."/>
            <person name="Nusbaum C."/>
            <person name="Birren B."/>
        </authorList>
    </citation>
    <scope>NUCLEOTIDE SEQUENCE [LARGE SCALE GENOMIC DNA]</scope>
    <source>
        <strain evidence="2 3">CBS 606.96</strain>
    </source>
</reference>
<dbReference type="PROSITE" id="PS50011">
    <property type="entry name" value="PROTEIN_KINASE_DOM"/>
    <property type="match status" value="1"/>
</dbReference>
<evidence type="ECO:0000259" key="1">
    <source>
        <dbReference type="PROSITE" id="PS50011"/>
    </source>
</evidence>
<dbReference type="Gene3D" id="1.10.510.10">
    <property type="entry name" value="Transferase(Phosphotransferase) domain 1"/>
    <property type="match status" value="1"/>
</dbReference>
<dbReference type="HOGENOM" id="CLU_028627_0_0_1"/>
<dbReference type="InterPro" id="IPR011009">
    <property type="entry name" value="Kinase-like_dom_sf"/>
</dbReference>
<dbReference type="GO" id="GO:0005524">
    <property type="term" value="F:ATP binding"/>
    <property type="evidence" value="ECO:0007669"/>
    <property type="project" value="InterPro"/>
</dbReference>
<dbReference type="InterPro" id="IPR000719">
    <property type="entry name" value="Prot_kinase_dom"/>
</dbReference>
<dbReference type="AlphaFoldDB" id="W9ZC97"/>
<dbReference type="GO" id="GO:0004672">
    <property type="term" value="F:protein kinase activity"/>
    <property type="evidence" value="ECO:0007669"/>
    <property type="project" value="InterPro"/>
</dbReference>
<proteinExistence type="predicted"/>
<dbReference type="PANTHER" id="PTHR37542">
    <property type="entry name" value="HELO DOMAIN-CONTAINING PROTEIN-RELATED"/>
    <property type="match status" value="1"/>
</dbReference>
<protein>
    <recommendedName>
        <fullName evidence="1">Protein kinase domain-containing protein</fullName>
    </recommendedName>
</protein>
<feature type="domain" description="Protein kinase" evidence="1">
    <location>
        <begin position="202"/>
        <end position="500"/>
    </location>
</feature>
<dbReference type="PANTHER" id="PTHR37542:SF3">
    <property type="entry name" value="PRION-INHIBITION AND PROPAGATION HELO DOMAIN-CONTAINING PROTEIN"/>
    <property type="match status" value="1"/>
</dbReference>
<dbReference type="eggNOG" id="ENOG502QUMI">
    <property type="taxonomic scope" value="Eukaryota"/>
</dbReference>
<dbReference type="OrthoDB" id="1911848at2759"/>
<organism evidence="2 3">
    <name type="scientific">Capronia epimyces CBS 606.96</name>
    <dbReference type="NCBI Taxonomy" id="1182542"/>
    <lineage>
        <taxon>Eukaryota</taxon>
        <taxon>Fungi</taxon>
        <taxon>Dikarya</taxon>
        <taxon>Ascomycota</taxon>
        <taxon>Pezizomycotina</taxon>
        <taxon>Eurotiomycetes</taxon>
        <taxon>Chaetothyriomycetidae</taxon>
        <taxon>Chaetothyriales</taxon>
        <taxon>Herpotrichiellaceae</taxon>
        <taxon>Capronia</taxon>
    </lineage>
</organism>
<dbReference type="GeneID" id="19164829"/>
<sequence>MPAAKTTSVVLAIPGLVDLAIKYADFLKEKYDLYKAMDKDKRLFKLAVRCAQGEVSEVLNFYKENAASVTATFADDLEQLSQAIRDSAESITSLLTDGETGVLVQVGYSFRGARKISKSCAELEKWVKRFLERAIIFLFFGTSTSTATPAAGLASSNTVTSRIRSIRSADPPAEAEIKSLNIDTEYDHDEAVTPVTKDSHIWLEKNKSGTNTLGEYRKYANSADTPAINATRILVRDLAARLRQADPSTMGILRCLGFSQNLRKNLFALHFAYPEGQTSPKALQALMEIDQGHARPVHSLTERLRLAKGIASALFYIHAGGFVHKQINPTNVLVFESASHTYPEHLGQPYLVGFDAVRKADARSQLLRETDWKKNIYQHPDRQHLKVGHEFTMRHDVYSLGVVLLEIALWRLFTDPRGGQKHLWNKVKKTKDGQEIEESELLSPDAQRVQYKDLAQKQIPPKFGTKYKDVVLACLDGLENGEEQRKLQDADGIVVGVAYIEQVMDRLDQIEL</sequence>
<gene>
    <name evidence="2" type="ORF">A1O3_00689</name>
</gene>
<evidence type="ECO:0000313" key="2">
    <source>
        <dbReference type="EMBL" id="EXJ92139.1"/>
    </source>
</evidence>
<name>W9ZC97_9EURO</name>
<dbReference type="Proteomes" id="UP000019478">
    <property type="component" value="Unassembled WGS sequence"/>
</dbReference>
<dbReference type="RefSeq" id="XP_007729029.1">
    <property type="nucleotide sequence ID" value="XM_007730839.1"/>
</dbReference>
<keyword evidence="3" id="KW-1185">Reference proteome</keyword>
<evidence type="ECO:0000313" key="3">
    <source>
        <dbReference type="Proteomes" id="UP000019478"/>
    </source>
</evidence>
<accession>W9ZC97</accession>
<dbReference type="EMBL" id="AMGY01000001">
    <property type="protein sequence ID" value="EXJ92139.1"/>
    <property type="molecule type" value="Genomic_DNA"/>
</dbReference>